<comment type="caution">
    <text evidence="11">The sequence shown here is derived from an EMBL/GenBank/DDBJ whole genome shotgun (WGS) entry which is preliminary data.</text>
</comment>
<evidence type="ECO:0000313" key="12">
    <source>
        <dbReference type="Proteomes" id="UP001285441"/>
    </source>
</evidence>
<dbReference type="AlphaFoldDB" id="A0AAE0NRR9"/>
<keyword evidence="7" id="KW-0326">Glycosidase</keyword>
<dbReference type="SUPFAM" id="SSF50685">
    <property type="entry name" value="Barwin-like endoglucanases"/>
    <property type="match status" value="1"/>
</dbReference>
<evidence type="ECO:0000256" key="4">
    <source>
        <dbReference type="ARBA" id="ARBA00022801"/>
    </source>
</evidence>
<keyword evidence="8" id="KW-0624">Polysaccharide degradation</keyword>
<organism evidence="11 12">
    <name type="scientific">Podospora didyma</name>
    <dbReference type="NCBI Taxonomy" id="330526"/>
    <lineage>
        <taxon>Eukaryota</taxon>
        <taxon>Fungi</taxon>
        <taxon>Dikarya</taxon>
        <taxon>Ascomycota</taxon>
        <taxon>Pezizomycotina</taxon>
        <taxon>Sordariomycetes</taxon>
        <taxon>Sordariomycetidae</taxon>
        <taxon>Sordariales</taxon>
        <taxon>Podosporaceae</taxon>
        <taxon>Podospora</taxon>
    </lineage>
</organism>
<feature type="signal peptide" evidence="9">
    <location>
        <begin position="1"/>
        <end position="21"/>
    </location>
</feature>
<comment type="similarity">
    <text evidence="2">Belongs to the glycosyl hydrolase 45 (cellulase K) family.</text>
</comment>
<reference evidence="11" key="2">
    <citation type="submission" date="2023-06" db="EMBL/GenBank/DDBJ databases">
        <authorList>
            <consortium name="Lawrence Berkeley National Laboratory"/>
            <person name="Haridas S."/>
            <person name="Hensen N."/>
            <person name="Bonometti L."/>
            <person name="Westerberg I."/>
            <person name="Brannstrom I.O."/>
            <person name="Guillou S."/>
            <person name="Cros-Aarteil S."/>
            <person name="Calhoun S."/>
            <person name="Kuo A."/>
            <person name="Mondo S."/>
            <person name="Pangilinan J."/>
            <person name="Riley R."/>
            <person name="LaButti K."/>
            <person name="Andreopoulos B."/>
            <person name="Lipzen A."/>
            <person name="Chen C."/>
            <person name="Yanf M."/>
            <person name="Daum C."/>
            <person name="Ng V."/>
            <person name="Clum A."/>
            <person name="Steindorff A."/>
            <person name="Ohm R."/>
            <person name="Martin F."/>
            <person name="Silar P."/>
            <person name="Natvig D."/>
            <person name="Lalanne C."/>
            <person name="Gautier V."/>
            <person name="Ament-velasquez S.L."/>
            <person name="Kruys A."/>
            <person name="Hutchinson M.I."/>
            <person name="Powell A.J."/>
            <person name="Barry K."/>
            <person name="Miller A.N."/>
            <person name="Grigoriev I.V."/>
            <person name="Debuchy R."/>
            <person name="Gladieux P."/>
            <person name="Thoren M.H."/>
            <person name="Johannesson H."/>
        </authorList>
    </citation>
    <scope>NUCLEOTIDE SEQUENCE</scope>
    <source>
        <strain evidence="11">CBS 232.78</strain>
    </source>
</reference>
<dbReference type="PANTHER" id="PTHR39730">
    <property type="entry name" value="ENDOGLUCANASE 1"/>
    <property type="match status" value="1"/>
</dbReference>
<evidence type="ECO:0000313" key="11">
    <source>
        <dbReference type="EMBL" id="KAK3386491.1"/>
    </source>
</evidence>
<keyword evidence="4 11" id="KW-0378">Hydrolase</keyword>
<evidence type="ECO:0000256" key="5">
    <source>
        <dbReference type="ARBA" id="ARBA00023001"/>
    </source>
</evidence>
<gene>
    <name evidence="11" type="ORF">B0H63DRAFT_558186</name>
</gene>
<reference evidence="11" key="1">
    <citation type="journal article" date="2023" name="Mol. Phylogenet. Evol.">
        <title>Genome-scale phylogeny and comparative genomics of the fungal order Sordariales.</title>
        <authorList>
            <person name="Hensen N."/>
            <person name="Bonometti L."/>
            <person name="Westerberg I."/>
            <person name="Brannstrom I.O."/>
            <person name="Guillou S."/>
            <person name="Cros-Aarteil S."/>
            <person name="Calhoun S."/>
            <person name="Haridas S."/>
            <person name="Kuo A."/>
            <person name="Mondo S."/>
            <person name="Pangilinan J."/>
            <person name="Riley R."/>
            <person name="LaButti K."/>
            <person name="Andreopoulos B."/>
            <person name="Lipzen A."/>
            <person name="Chen C."/>
            <person name="Yan M."/>
            <person name="Daum C."/>
            <person name="Ng V."/>
            <person name="Clum A."/>
            <person name="Steindorff A."/>
            <person name="Ohm R.A."/>
            <person name="Martin F."/>
            <person name="Silar P."/>
            <person name="Natvig D.O."/>
            <person name="Lalanne C."/>
            <person name="Gautier V."/>
            <person name="Ament-Velasquez S.L."/>
            <person name="Kruys A."/>
            <person name="Hutchinson M.I."/>
            <person name="Powell A.J."/>
            <person name="Barry K."/>
            <person name="Miller A.N."/>
            <person name="Grigoriev I.V."/>
            <person name="Debuchy R."/>
            <person name="Gladieux P."/>
            <person name="Hiltunen Thoren M."/>
            <person name="Johannesson H."/>
        </authorList>
    </citation>
    <scope>NUCLEOTIDE SEQUENCE</scope>
    <source>
        <strain evidence="11">CBS 232.78</strain>
    </source>
</reference>
<comment type="catalytic activity">
    <reaction evidence="1">
        <text>Endohydrolysis of (1-&gt;4)-beta-D-glucosidic linkages in cellulose, lichenin and cereal beta-D-glucans.</text>
        <dbReference type="EC" id="3.2.1.4"/>
    </reaction>
</comment>
<evidence type="ECO:0000256" key="9">
    <source>
        <dbReference type="SAM" id="SignalP"/>
    </source>
</evidence>
<evidence type="ECO:0000259" key="10">
    <source>
        <dbReference type="Pfam" id="PF02015"/>
    </source>
</evidence>
<dbReference type="GO" id="GO:0008810">
    <property type="term" value="F:cellulase activity"/>
    <property type="evidence" value="ECO:0007669"/>
    <property type="project" value="UniProtKB-EC"/>
</dbReference>
<dbReference type="EC" id="3.2.1.4" evidence="3"/>
<protein>
    <recommendedName>
        <fullName evidence="3">cellulase</fullName>
        <ecNumber evidence="3">3.2.1.4</ecNumber>
    </recommendedName>
</protein>
<dbReference type="Pfam" id="PF02015">
    <property type="entry name" value="Glyco_hydro_45"/>
    <property type="match status" value="1"/>
</dbReference>
<keyword evidence="6" id="KW-0119">Carbohydrate metabolism</keyword>
<accession>A0AAE0NRR9</accession>
<dbReference type="PANTHER" id="PTHR39730:SF1">
    <property type="entry name" value="ENDOGLUCANASE 1"/>
    <property type="match status" value="1"/>
</dbReference>
<sequence>MVSPALVAFAASLFAAAPINAIAGKTYTSWDCCKPACGDSGLTGAYNRQTMIGAPRICDINNDPFSISTGLTAVPACGQSGSAYLCDTYAPVPVSDQLSYGFAIMRDKAACCKCFELTWASGTPAAGKKMQVQVINIGGDKTTSSANDVIIYTPGGGVGPVYDGCRLQYGKSWGKTIGGVQSRAECAALPQNLQAGCYWRWNWAKGDVNGWNVNYKQITCPSTLEDISGCSV</sequence>
<dbReference type="Gene3D" id="2.40.40.10">
    <property type="entry name" value="RlpA-like domain"/>
    <property type="match status" value="1"/>
</dbReference>
<keyword evidence="9" id="KW-0732">Signal</keyword>
<evidence type="ECO:0000256" key="7">
    <source>
        <dbReference type="ARBA" id="ARBA00023295"/>
    </source>
</evidence>
<dbReference type="EMBL" id="JAULSW010000003">
    <property type="protein sequence ID" value="KAK3386491.1"/>
    <property type="molecule type" value="Genomic_DNA"/>
</dbReference>
<evidence type="ECO:0000256" key="3">
    <source>
        <dbReference type="ARBA" id="ARBA00012601"/>
    </source>
</evidence>
<name>A0AAE0NRR9_9PEZI</name>
<keyword evidence="12" id="KW-1185">Reference proteome</keyword>
<proteinExistence type="inferred from homology"/>
<keyword evidence="5" id="KW-0136">Cellulose degradation</keyword>
<feature type="domain" description="Glycosyl hydrolases family 45 active site" evidence="10">
    <location>
        <begin position="24"/>
        <end position="230"/>
    </location>
</feature>
<dbReference type="Proteomes" id="UP001285441">
    <property type="component" value="Unassembled WGS sequence"/>
</dbReference>
<evidence type="ECO:0000256" key="1">
    <source>
        <dbReference type="ARBA" id="ARBA00000966"/>
    </source>
</evidence>
<evidence type="ECO:0000256" key="8">
    <source>
        <dbReference type="ARBA" id="ARBA00023326"/>
    </source>
</evidence>
<dbReference type="InterPro" id="IPR000334">
    <property type="entry name" value="Glyco_hydro_45"/>
</dbReference>
<dbReference type="InterPro" id="IPR036908">
    <property type="entry name" value="RlpA-like_sf"/>
</dbReference>
<evidence type="ECO:0000256" key="2">
    <source>
        <dbReference type="ARBA" id="ARBA00007793"/>
    </source>
</evidence>
<dbReference type="GO" id="GO:0030245">
    <property type="term" value="P:cellulose catabolic process"/>
    <property type="evidence" value="ECO:0007669"/>
    <property type="project" value="UniProtKB-KW"/>
</dbReference>
<evidence type="ECO:0000256" key="6">
    <source>
        <dbReference type="ARBA" id="ARBA00023277"/>
    </source>
</evidence>
<dbReference type="InterPro" id="IPR052288">
    <property type="entry name" value="GH45_Enzymes"/>
</dbReference>
<feature type="chain" id="PRO_5042098389" description="cellulase" evidence="9">
    <location>
        <begin position="22"/>
        <end position="232"/>
    </location>
</feature>